<evidence type="ECO:0000313" key="3">
    <source>
        <dbReference type="Proteomes" id="UP000027997"/>
    </source>
</evidence>
<evidence type="ECO:0000313" key="2">
    <source>
        <dbReference type="EMBL" id="KEI69669.1"/>
    </source>
</evidence>
<dbReference type="EMBL" id="JOJP01000001">
    <property type="protein sequence ID" value="KEI69669.1"/>
    <property type="molecule type" value="Genomic_DNA"/>
</dbReference>
<dbReference type="Proteomes" id="UP000027997">
    <property type="component" value="Unassembled WGS sequence"/>
</dbReference>
<organism evidence="2 3">
    <name type="scientific">Endozoicomonas elysicola</name>
    <dbReference type="NCBI Taxonomy" id="305900"/>
    <lineage>
        <taxon>Bacteria</taxon>
        <taxon>Pseudomonadati</taxon>
        <taxon>Pseudomonadota</taxon>
        <taxon>Gammaproteobacteria</taxon>
        <taxon>Oceanospirillales</taxon>
        <taxon>Endozoicomonadaceae</taxon>
        <taxon>Endozoicomonas</taxon>
    </lineage>
</organism>
<dbReference type="AlphaFoldDB" id="A0A081K693"/>
<feature type="coiled-coil region" evidence="1">
    <location>
        <begin position="6"/>
        <end position="33"/>
    </location>
</feature>
<keyword evidence="1" id="KW-0175">Coiled coil</keyword>
<proteinExistence type="predicted"/>
<evidence type="ECO:0000256" key="1">
    <source>
        <dbReference type="SAM" id="Coils"/>
    </source>
</evidence>
<accession>A0A081K693</accession>
<keyword evidence="3" id="KW-1185">Reference proteome</keyword>
<name>A0A081K693_9GAMM</name>
<protein>
    <submittedName>
        <fullName evidence="2">Uncharacterized protein</fullName>
    </submittedName>
</protein>
<reference evidence="2 3" key="1">
    <citation type="submission" date="2014-06" db="EMBL/GenBank/DDBJ databases">
        <title>Whole Genome Sequences of Three Symbiotic Endozoicomonas Bacteria.</title>
        <authorList>
            <person name="Neave M.J."/>
            <person name="Apprill A."/>
            <person name="Voolstra C.R."/>
        </authorList>
    </citation>
    <scope>NUCLEOTIDE SEQUENCE [LARGE SCALE GENOMIC DNA]</scope>
    <source>
        <strain evidence="2 3">DSM 22380</strain>
    </source>
</reference>
<dbReference type="RefSeq" id="WP_020582198.1">
    <property type="nucleotide sequence ID" value="NZ_JOJP01000001.1"/>
</dbReference>
<gene>
    <name evidence="2" type="ORF">GV64_01950</name>
</gene>
<comment type="caution">
    <text evidence="2">The sequence shown here is derived from an EMBL/GenBank/DDBJ whole genome shotgun (WGS) entry which is preliminary data.</text>
</comment>
<sequence>MDVQAIRNLISRVKELEAQNEHLRKLMGDKIEQLHHTIELPEENTCETLLIFTIDYIDHVPDFLEALDEASYEAGIHSFIAPFLDIAEENFMSPVTQGQALNGLDLLLDKAYFAHRLIEEVNDQYLLKAGSTLIPMNMTWANLIVHSILGEHFANELDVIVDKTVDQMMRSQAIYHEEKFKEFIHNRSAEEWISIWSRWNCLSNNLGIELKFTSSA</sequence>
<dbReference type="eggNOG" id="ENOG5031468">
    <property type="taxonomic scope" value="Bacteria"/>
</dbReference>